<dbReference type="Proteomes" id="UP001212152">
    <property type="component" value="Unassembled WGS sequence"/>
</dbReference>
<dbReference type="Pfam" id="PF00096">
    <property type="entry name" value="zf-C2H2"/>
    <property type="match status" value="2"/>
</dbReference>
<keyword evidence="2" id="KW-0677">Repeat</keyword>
<dbReference type="GO" id="GO:0000978">
    <property type="term" value="F:RNA polymerase II cis-regulatory region sequence-specific DNA binding"/>
    <property type="evidence" value="ECO:0007669"/>
    <property type="project" value="TreeGrafter"/>
</dbReference>
<proteinExistence type="predicted"/>
<dbReference type="GO" id="GO:0000981">
    <property type="term" value="F:DNA-binding transcription factor activity, RNA polymerase II-specific"/>
    <property type="evidence" value="ECO:0007669"/>
    <property type="project" value="UniProtKB-ARBA"/>
</dbReference>
<dbReference type="SUPFAM" id="SSF57667">
    <property type="entry name" value="beta-beta-alpha zinc fingers"/>
    <property type="match status" value="1"/>
</dbReference>
<dbReference type="PROSITE" id="PS50157">
    <property type="entry name" value="ZINC_FINGER_C2H2_2"/>
    <property type="match status" value="2"/>
</dbReference>
<dbReference type="InterPro" id="IPR036236">
    <property type="entry name" value="Znf_C2H2_sf"/>
</dbReference>
<feature type="compositionally biased region" description="Basic and acidic residues" evidence="6">
    <location>
        <begin position="689"/>
        <end position="703"/>
    </location>
</feature>
<organism evidence="8 9">
    <name type="scientific">Geranomyces variabilis</name>
    <dbReference type="NCBI Taxonomy" id="109894"/>
    <lineage>
        <taxon>Eukaryota</taxon>
        <taxon>Fungi</taxon>
        <taxon>Fungi incertae sedis</taxon>
        <taxon>Chytridiomycota</taxon>
        <taxon>Chytridiomycota incertae sedis</taxon>
        <taxon>Chytridiomycetes</taxon>
        <taxon>Spizellomycetales</taxon>
        <taxon>Powellomycetaceae</taxon>
        <taxon>Geranomyces</taxon>
    </lineage>
</organism>
<evidence type="ECO:0000313" key="8">
    <source>
        <dbReference type="EMBL" id="KAJ3178357.1"/>
    </source>
</evidence>
<accession>A0AAD5XME7</accession>
<sequence length="770" mass="84078">MTTYLDWSPSSLSGPTSSHYSPLFAALNAFSQLPPASSSSSPSPPESFKLCSARPTTTANQHRIISHHHHPHHHPQQEQIAMALDQQRSASSCQDTKDHLLDVDQHDSPNMDEPSLSLSPAAPVVPSGHHASLPALASFRPDLDSKTSIIKTERSATDEWPLTSIPGIKDGWPTSQGPAYTAAHVPPMADHIVSSHSEEHPQARQQMHQQQQQQRSKEWMVPVPVPVPQFPQQHRPHGPPPYSLPSQFHIPTNSYLPPRIPPGNSAAHYPYIHHRQFLRQEEDPNGGSNNSRDDIGTNLDDEINAELDDFDVEQADNNSSSSGASEPSDSLREDTSLSPHGDDQQEQASNGHHQEQAHHQRSQSQSQSQQQQQQRTSPHPTTVSPRSVQQQQQALMTAIQHSPQAANAATAAAMAVAAGAPFHPYPLSMHHQHAGPPHYHAVSPYHIWRPSGPMPPHPHHHLLHHHIPVTGGGGAAGAGISAAQHRSLPVMSQILDPSLGVTNEMMQQHHHHHHHNHQSQQRTTMPGHAALGPAQGCHTLHATHPYGAPTPPPDYGAQSVYSGGVGGGNGGGGRARRATTAWGVAPAPVLGKIWTCVEEGCGKSFKRAEHLNRHLRMHTGERPFPCDEPGCVRRFSRSDNLAAHKKTHLKQKTRIAQSQSLLESLEGTTAAGTNGGGGAADDDDDDQRSDEHDHDQLSDDMEMHVGSGGSGSAHTQHHHGHHHHHNQHADFYRHHHQHHQLHLDHHHAQAAVGRRATKQQGNARNRLPTM</sequence>
<evidence type="ECO:0000256" key="4">
    <source>
        <dbReference type="ARBA" id="ARBA00022833"/>
    </source>
</evidence>
<comment type="caution">
    <text evidence="8">The sequence shown here is derived from an EMBL/GenBank/DDBJ whole genome shotgun (WGS) entry which is preliminary data.</text>
</comment>
<dbReference type="PROSITE" id="PS00028">
    <property type="entry name" value="ZINC_FINGER_C2H2_1"/>
    <property type="match status" value="2"/>
</dbReference>
<dbReference type="GO" id="GO:0008270">
    <property type="term" value="F:zinc ion binding"/>
    <property type="evidence" value="ECO:0007669"/>
    <property type="project" value="UniProtKB-KW"/>
</dbReference>
<dbReference type="Gene3D" id="3.30.160.60">
    <property type="entry name" value="Classic Zinc Finger"/>
    <property type="match status" value="2"/>
</dbReference>
<gene>
    <name evidence="8" type="ORF">HDU87_003671</name>
</gene>
<dbReference type="EMBL" id="JADGJQ010000027">
    <property type="protein sequence ID" value="KAJ3178357.1"/>
    <property type="molecule type" value="Genomic_DNA"/>
</dbReference>
<dbReference type="FunFam" id="3.30.160.60:FF:000072">
    <property type="entry name" value="zinc finger protein 143 isoform X1"/>
    <property type="match status" value="2"/>
</dbReference>
<dbReference type="PANTHER" id="PTHR14003:SF19">
    <property type="entry name" value="YY2 TRANSCRIPTION FACTOR"/>
    <property type="match status" value="1"/>
</dbReference>
<evidence type="ECO:0000256" key="6">
    <source>
        <dbReference type="SAM" id="MobiDB-lite"/>
    </source>
</evidence>
<feature type="compositionally biased region" description="Basic and acidic residues" evidence="6">
    <location>
        <begin position="329"/>
        <end position="343"/>
    </location>
</feature>
<dbReference type="GO" id="GO:0031519">
    <property type="term" value="C:PcG protein complex"/>
    <property type="evidence" value="ECO:0007669"/>
    <property type="project" value="TreeGrafter"/>
</dbReference>
<evidence type="ECO:0000256" key="3">
    <source>
        <dbReference type="ARBA" id="ARBA00022771"/>
    </source>
</evidence>
<evidence type="ECO:0000313" key="9">
    <source>
        <dbReference type="Proteomes" id="UP001212152"/>
    </source>
</evidence>
<keyword evidence="1" id="KW-0479">Metal-binding</keyword>
<protein>
    <recommendedName>
        <fullName evidence="7">C2H2-type domain-containing protein</fullName>
    </recommendedName>
</protein>
<dbReference type="SMART" id="SM00355">
    <property type="entry name" value="ZnF_C2H2"/>
    <property type="match status" value="2"/>
</dbReference>
<feature type="compositionally biased region" description="Low complexity" evidence="6">
    <location>
        <begin position="362"/>
        <end position="374"/>
    </location>
</feature>
<feature type="region of interest" description="Disordered" evidence="6">
    <location>
        <begin position="506"/>
        <end position="562"/>
    </location>
</feature>
<feature type="compositionally biased region" description="Basic residues" evidence="6">
    <location>
        <begin position="508"/>
        <end position="517"/>
    </location>
</feature>
<feature type="compositionally biased region" description="Polar residues" evidence="6">
    <location>
        <begin position="244"/>
        <end position="255"/>
    </location>
</feature>
<feature type="compositionally biased region" description="Low complexity" evidence="6">
    <location>
        <begin position="319"/>
        <end position="328"/>
    </location>
</feature>
<dbReference type="PANTHER" id="PTHR14003">
    <property type="entry name" value="TRANSCRIPTIONAL REPRESSOR PROTEIN YY"/>
    <property type="match status" value="1"/>
</dbReference>
<dbReference type="GO" id="GO:0005667">
    <property type="term" value="C:transcription regulator complex"/>
    <property type="evidence" value="ECO:0007669"/>
    <property type="project" value="TreeGrafter"/>
</dbReference>
<dbReference type="InterPro" id="IPR013087">
    <property type="entry name" value="Znf_C2H2_type"/>
</dbReference>
<dbReference type="GO" id="GO:0000785">
    <property type="term" value="C:chromatin"/>
    <property type="evidence" value="ECO:0007669"/>
    <property type="project" value="TreeGrafter"/>
</dbReference>
<feature type="compositionally biased region" description="Polar residues" evidence="6">
    <location>
        <begin position="375"/>
        <end position="388"/>
    </location>
</feature>
<feature type="region of interest" description="Disordered" evidence="6">
    <location>
        <begin position="33"/>
        <end position="60"/>
    </location>
</feature>
<feature type="domain" description="C2H2-type" evidence="7">
    <location>
        <begin position="624"/>
        <end position="653"/>
    </location>
</feature>
<reference evidence="8" key="1">
    <citation type="submission" date="2020-05" db="EMBL/GenBank/DDBJ databases">
        <title>Phylogenomic resolution of chytrid fungi.</title>
        <authorList>
            <person name="Stajich J.E."/>
            <person name="Amses K."/>
            <person name="Simmons R."/>
            <person name="Seto K."/>
            <person name="Myers J."/>
            <person name="Bonds A."/>
            <person name="Quandt C.A."/>
            <person name="Barry K."/>
            <person name="Liu P."/>
            <person name="Grigoriev I."/>
            <person name="Longcore J.E."/>
            <person name="James T.Y."/>
        </authorList>
    </citation>
    <scope>NUCLEOTIDE SEQUENCE</scope>
    <source>
        <strain evidence="8">JEL0379</strain>
    </source>
</reference>
<keyword evidence="3 5" id="KW-0863">Zinc-finger</keyword>
<evidence type="ECO:0000259" key="7">
    <source>
        <dbReference type="PROSITE" id="PS50157"/>
    </source>
</evidence>
<evidence type="ECO:0000256" key="1">
    <source>
        <dbReference type="ARBA" id="ARBA00022723"/>
    </source>
</evidence>
<feature type="region of interest" description="Disordered" evidence="6">
    <location>
        <begin position="668"/>
        <end position="770"/>
    </location>
</feature>
<keyword evidence="9" id="KW-1185">Reference proteome</keyword>
<evidence type="ECO:0000256" key="5">
    <source>
        <dbReference type="PROSITE-ProRule" id="PRU00042"/>
    </source>
</evidence>
<name>A0AAD5XME7_9FUNG</name>
<evidence type="ECO:0000256" key="2">
    <source>
        <dbReference type="ARBA" id="ARBA00022737"/>
    </source>
</evidence>
<feature type="compositionally biased region" description="Low complexity" evidence="6">
    <location>
        <begin position="203"/>
        <end position="214"/>
    </location>
</feature>
<keyword evidence="4" id="KW-0862">Zinc</keyword>
<feature type="region of interest" description="Disordered" evidence="6">
    <location>
        <begin position="313"/>
        <end position="401"/>
    </location>
</feature>
<feature type="region of interest" description="Disordered" evidence="6">
    <location>
        <begin position="194"/>
        <end position="262"/>
    </location>
</feature>
<dbReference type="AlphaFoldDB" id="A0AAD5XME7"/>
<feature type="domain" description="C2H2-type" evidence="7">
    <location>
        <begin position="594"/>
        <end position="623"/>
    </location>
</feature>
<feature type="compositionally biased region" description="Basic residues" evidence="6">
    <location>
        <begin position="715"/>
        <end position="726"/>
    </location>
</feature>